<dbReference type="Gene3D" id="3.30.1360.40">
    <property type="match status" value="1"/>
</dbReference>
<comment type="catalytic activity">
    <reaction evidence="1 7">
        <text>ATP-dependent breakage, passage and rejoining of double-stranded DNA.</text>
        <dbReference type="EC" id="5.6.2.2"/>
    </reaction>
</comment>
<dbReference type="AlphaFoldDB" id="A0AAE2C6J0"/>
<name>A0AAE2C6J0_9LAMI</name>
<reference evidence="10" key="2">
    <citation type="journal article" date="2024" name="Plant">
        <title>Genomic evolution and insights into agronomic trait innovations of Sesamum species.</title>
        <authorList>
            <person name="Miao H."/>
            <person name="Wang L."/>
            <person name="Qu L."/>
            <person name="Liu H."/>
            <person name="Sun Y."/>
            <person name="Le M."/>
            <person name="Wang Q."/>
            <person name="Wei S."/>
            <person name="Zheng Y."/>
            <person name="Lin W."/>
            <person name="Duan Y."/>
            <person name="Cao H."/>
            <person name="Xiong S."/>
            <person name="Wang X."/>
            <person name="Wei L."/>
            <person name="Li C."/>
            <person name="Ma Q."/>
            <person name="Ju M."/>
            <person name="Zhao R."/>
            <person name="Li G."/>
            <person name="Mu C."/>
            <person name="Tian Q."/>
            <person name="Mei H."/>
            <person name="Zhang T."/>
            <person name="Gao T."/>
            <person name="Zhang H."/>
        </authorList>
    </citation>
    <scope>NUCLEOTIDE SEQUENCE</scope>
    <source>
        <strain evidence="10">K16</strain>
    </source>
</reference>
<dbReference type="CDD" id="cd00187">
    <property type="entry name" value="TOP4c"/>
    <property type="match status" value="1"/>
</dbReference>
<dbReference type="PROSITE" id="PS52040">
    <property type="entry name" value="TOPO_IIA"/>
    <property type="match status" value="1"/>
</dbReference>
<dbReference type="GO" id="GO:0006265">
    <property type="term" value="P:DNA topological change"/>
    <property type="evidence" value="ECO:0007669"/>
    <property type="project" value="UniProtKB-UniRule"/>
</dbReference>
<dbReference type="FunFam" id="3.30.1360.40:FF:000002">
    <property type="entry name" value="DNA gyrase subunit A"/>
    <property type="match status" value="1"/>
</dbReference>
<dbReference type="GO" id="GO:0005524">
    <property type="term" value="F:ATP binding"/>
    <property type="evidence" value="ECO:0007669"/>
    <property type="project" value="InterPro"/>
</dbReference>
<dbReference type="InterPro" id="IPR035516">
    <property type="entry name" value="Gyrase/topoIV_suA_C"/>
</dbReference>
<feature type="active site" description="O-(5'-phospho-DNA)-tyrosine intermediate" evidence="7">
    <location>
        <position position="227"/>
    </location>
</feature>
<evidence type="ECO:0000313" key="11">
    <source>
        <dbReference type="Proteomes" id="UP001289374"/>
    </source>
</evidence>
<dbReference type="InterPro" id="IPR050220">
    <property type="entry name" value="Type_II_DNA_Topoisomerases"/>
</dbReference>
<comment type="similarity">
    <text evidence="2">Belongs to the type II topoisomerase GyrA/ParC subunit family.</text>
</comment>
<proteinExistence type="inferred from homology"/>
<accession>A0AAE2C6J0</accession>
<dbReference type="GO" id="GO:0003677">
    <property type="term" value="F:DNA binding"/>
    <property type="evidence" value="ECO:0007669"/>
    <property type="project" value="UniProtKB-UniRule"/>
</dbReference>
<dbReference type="Gene3D" id="1.10.268.10">
    <property type="entry name" value="Topoisomerase, domain 3"/>
    <property type="match status" value="1"/>
</dbReference>
<dbReference type="SUPFAM" id="SSF101904">
    <property type="entry name" value="GyrA/ParC C-terminal domain-like"/>
    <property type="match status" value="2"/>
</dbReference>
<dbReference type="InterPro" id="IPR006691">
    <property type="entry name" value="GyrA/parC_rep"/>
</dbReference>
<dbReference type="InterPro" id="IPR013760">
    <property type="entry name" value="Topo_IIA-like_dom_sf"/>
</dbReference>
<keyword evidence="4 7" id="KW-0799">Topoisomerase</keyword>
<evidence type="ECO:0000256" key="4">
    <source>
        <dbReference type="ARBA" id="ARBA00023029"/>
    </source>
</evidence>
<keyword evidence="11" id="KW-1185">Reference proteome</keyword>
<dbReference type="Pfam" id="PF03989">
    <property type="entry name" value="DNA_gyraseA_C"/>
    <property type="match status" value="5"/>
</dbReference>
<dbReference type="SMART" id="SM00434">
    <property type="entry name" value="TOP4c"/>
    <property type="match status" value="1"/>
</dbReference>
<dbReference type="Proteomes" id="UP001289374">
    <property type="component" value="Unassembled WGS sequence"/>
</dbReference>
<evidence type="ECO:0000256" key="5">
    <source>
        <dbReference type="ARBA" id="ARBA00023125"/>
    </source>
</evidence>
<dbReference type="SUPFAM" id="SSF56719">
    <property type="entry name" value="Type II DNA topoisomerase"/>
    <property type="match status" value="1"/>
</dbReference>
<dbReference type="InterPro" id="IPR002205">
    <property type="entry name" value="Topo_IIA_dom_A"/>
</dbReference>
<dbReference type="Gene3D" id="2.120.10.90">
    <property type="entry name" value="DNA gyrase/topoisomerase IV, subunit A, C-terminal"/>
    <property type="match status" value="2"/>
</dbReference>
<protein>
    <recommendedName>
        <fullName evidence="3">DNA topoisomerase (ATP-hydrolyzing)</fullName>
        <ecNumber evidence="3">5.6.2.2</ecNumber>
    </recommendedName>
</protein>
<dbReference type="Pfam" id="PF00521">
    <property type="entry name" value="DNA_topoisoIV"/>
    <property type="match status" value="2"/>
</dbReference>
<organism evidence="10 11">
    <name type="scientific">Sesamum angolense</name>
    <dbReference type="NCBI Taxonomy" id="2727404"/>
    <lineage>
        <taxon>Eukaryota</taxon>
        <taxon>Viridiplantae</taxon>
        <taxon>Streptophyta</taxon>
        <taxon>Embryophyta</taxon>
        <taxon>Tracheophyta</taxon>
        <taxon>Spermatophyta</taxon>
        <taxon>Magnoliopsida</taxon>
        <taxon>eudicotyledons</taxon>
        <taxon>Gunneridae</taxon>
        <taxon>Pentapetalae</taxon>
        <taxon>asterids</taxon>
        <taxon>lamiids</taxon>
        <taxon>Lamiales</taxon>
        <taxon>Pedaliaceae</taxon>
        <taxon>Sesamum</taxon>
    </lineage>
</organism>
<feature type="coiled-coil region" evidence="8">
    <location>
        <begin position="607"/>
        <end position="634"/>
    </location>
</feature>
<feature type="domain" description="Topo IIA-type catalytic" evidence="9">
    <location>
        <begin position="139"/>
        <end position="656"/>
    </location>
</feature>
<dbReference type="GO" id="GO:0003918">
    <property type="term" value="F:DNA topoisomerase type II (double strand cut, ATP-hydrolyzing) activity"/>
    <property type="evidence" value="ECO:0007669"/>
    <property type="project" value="UniProtKB-EC"/>
</dbReference>
<reference evidence="10" key="1">
    <citation type="submission" date="2020-06" db="EMBL/GenBank/DDBJ databases">
        <authorList>
            <person name="Li T."/>
            <person name="Hu X."/>
            <person name="Zhang T."/>
            <person name="Song X."/>
            <person name="Zhang H."/>
            <person name="Dai N."/>
            <person name="Sheng W."/>
            <person name="Hou X."/>
            <person name="Wei L."/>
        </authorList>
    </citation>
    <scope>NUCLEOTIDE SEQUENCE</scope>
    <source>
        <strain evidence="10">K16</strain>
        <tissue evidence="10">Leaf</tissue>
    </source>
</reference>
<evidence type="ECO:0000313" key="10">
    <source>
        <dbReference type="EMBL" id="KAK4410853.1"/>
    </source>
</evidence>
<dbReference type="FunFam" id="3.90.199.10:FF:000001">
    <property type="entry name" value="DNA gyrase subunit A"/>
    <property type="match status" value="1"/>
</dbReference>
<keyword evidence="8" id="KW-0175">Coiled coil</keyword>
<dbReference type="InterPro" id="IPR013758">
    <property type="entry name" value="Topo_IIA_A/C_ab"/>
</dbReference>
<dbReference type="EC" id="5.6.2.2" evidence="3"/>
<dbReference type="InterPro" id="IPR013757">
    <property type="entry name" value="Topo_IIA_A_a_sf"/>
</dbReference>
<dbReference type="EMBL" id="JACGWL010000001">
    <property type="protein sequence ID" value="KAK4410853.1"/>
    <property type="molecule type" value="Genomic_DNA"/>
</dbReference>
<evidence type="ECO:0000259" key="9">
    <source>
        <dbReference type="PROSITE" id="PS52040"/>
    </source>
</evidence>
<evidence type="ECO:0000256" key="8">
    <source>
        <dbReference type="SAM" id="Coils"/>
    </source>
</evidence>
<dbReference type="GO" id="GO:0009330">
    <property type="term" value="C:DNA topoisomerase type II (double strand cut, ATP-hydrolyzing) complex"/>
    <property type="evidence" value="ECO:0007669"/>
    <property type="project" value="TreeGrafter"/>
</dbReference>
<keyword evidence="5 7" id="KW-0238">DNA-binding</keyword>
<evidence type="ECO:0000256" key="3">
    <source>
        <dbReference type="ARBA" id="ARBA00012895"/>
    </source>
</evidence>
<dbReference type="PANTHER" id="PTHR43493:SF5">
    <property type="entry name" value="DNA GYRASE SUBUNIT A, CHLOROPLASTIC_MITOCHONDRIAL"/>
    <property type="match status" value="1"/>
</dbReference>
<comment type="caution">
    <text evidence="10">The sequence shown here is derived from an EMBL/GenBank/DDBJ whole genome shotgun (WGS) entry which is preliminary data.</text>
</comment>
<keyword evidence="6 7" id="KW-0413">Isomerase</keyword>
<dbReference type="Gene3D" id="3.90.199.10">
    <property type="entry name" value="Topoisomerase II, domain 5"/>
    <property type="match status" value="1"/>
</dbReference>
<dbReference type="GO" id="GO:0005737">
    <property type="term" value="C:cytoplasm"/>
    <property type="evidence" value="ECO:0007669"/>
    <property type="project" value="TreeGrafter"/>
</dbReference>
<dbReference type="PANTHER" id="PTHR43493">
    <property type="entry name" value="DNA GYRASE/TOPOISOMERASE SUBUNIT A"/>
    <property type="match status" value="1"/>
</dbReference>
<evidence type="ECO:0000256" key="7">
    <source>
        <dbReference type="PROSITE-ProRule" id="PRU01384"/>
    </source>
</evidence>
<evidence type="ECO:0000256" key="2">
    <source>
        <dbReference type="ARBA" id="ARBA00008263"/>
    </source>
</evidence>
<sequence length="1012" mass="112389">MNPYCIAPRTHFGALNPGPGPATQAMAFSTGLRLLRCHPHSLSFCRPSPPRLLLAGRVSELRFLYAVAPHHRRRFFSVQASARGEEEDVVDNGSVVAVRDGGGNGGEGGEGRIVISELHKEATEAYMAYAMSVLLGRALPDVRDGLKPVHRRILYAMHELGLSSRKPYKKCARVVGEVLGKFHPHGDNAVYDSLVRMAQDFSLRSPLIRGHGNFGSIDADPPAAMRYTECRLEALTEAMLLADLEQDTVDFIPNFDNSQKEPSLLPARIPNLLLNGASGIAVGMATNIPPHNLGELVDALSVLIHNPDATLQELLEYMPGPDFPTGGIVMGNIGIMLHNKIITDSKNVTLWIASTSWWCLGAGELPAQAFLFPVHGQAHVFVTHNALWRLKCFYRQAYRTGRGRVVIRGKTDVELLDSKSKRSAIIIKEIPYQTNKASLVEKIAELVENKSLEGISDIRDESDRCGMRIVIELKRGSDPSIVLNNLYRLTALQSTFSCNMVGILNGQPKQMGLKELLQAFLDFRCSVVERRAKFKLSQAQDRYHIVEPCPLHFSVVCRRDCGLVRVSREFNLSDKQAEAILDISLRKITSLEKNKFIDEGKSLSEQISKLQELLSSKELILELIEDEAKEIKNKFFTPRRSMLEDTDSGQLEDIDVIPNEEMLLALSEKGYLKRMRPDTFNLQNRGTIGKSVGKLRVNDTMSDFLVCRTHDHVLYFRPMLRFSIATVACFLLHQDHKISCSIVYSCSEEKLYLRLVVSFILLVYSDKSDIGGADEYQLCDKGTVYSARAYRIPECSRAGAGTPLVQVPADELKWVRRCTNDDYVAMASHNGMVILSPCGNIRALGRNTRGGVAMRLKQGDKMASMDLIPASLGKMLEKGSESQHTHGRGSTGPWLLFISESGYGKRVPLASFRMSRLNRVGLKGYKFSLEDRLAAVFVVGFSVGEDGESDEQVVLVSQSGTVNRIKVRDISIQSRFARGVILMRLEHAGKIQSASLISETEKETEELQEAAA</sequence>
<gene>
    <name evidence="10" type="ORF">Sango_0158300</name>
</gene>
<evidence type="ECO:0000256" key="1">
    <source>
        <dbReference type="ARBA" id="ARBA00000185"/>
    </source>
</evidence>
<evidence type="ECO:0000256" key="6">
    <source>
        <dbReference type="ARBA" id="ARBA00023235"/>
    </source>
</evidence>